<comment type="caution">
    <text evidence="5">The sequence shown here is derived from an EMBL/GenBank/DDBJ whole genome shotgun (WGS) entry which is preliminary data.</text>
</comment>
<protein>
    <recommendedName>
        <fullName evidence="4">Histidine kinase/HSP90-like ATPase domain-containing protein</fullName>
    </recommendedName>
</protein>
<organism evidence="5 6">
    <name type="scientific">Streptomyces hainanensis</name>
    <dbReference type="NCBI Taxonomy" id="402648"/>
    <lineage>
        <taxon>Bacteria</taxon>
        <taxon>Bacillati</taxon>
        <taxon>Actinomycetota</taxon>
        <taxon>Actinomycetes</taxon>
        <taxon>Kitasatosporales</taxon>
        <taxon>Streptomycetaceae</taxon>
        <taxon>Streptomyces</taxon>
    </lineage>
</organism>
<evidence type="ECO:0000256" key="1">
    <source>
        <dbReference type="ARBA" id="ARBA00022679"/>
    </source>
</evidence>
<reference evidence="5 6" key="1">
    <citation type="submission" date="2019-03" db="EMBL/GenBank/DDBJ databases">
        <title>Draft genome sequences of novel Actinobacteria.</title>
        <authorList>
            <person name="Sahin N."/>
            <person name="Ay H."/>
            <person name="Saygin H."/>
        </authorList>
    </citation>
    <scope>NUCLEOTIDE SEQUENCE [LARGE SCALE GENOMIC DNA]</scope>
    <source>
        <strain evidence="5 6">DSM 41900</strain>
    </source>
</reference>
<dbReference type="SMART" id="SM00387">
    <property type="entry name" value="HATPase_c"/>
    <property type="match status" value="1"/>
</dbReference>
<name>A0A4R4TFJ3_9ACTN</name>
<dbReference type="InterPro" id="IPR036890">
    <property type="entry name" value="HATPase_C_sf"/>
</dbReference>
<keyword evidence="6" id="KW-1185">Reference proteome</keyword>
<evidence type="ECO:0000259" key="4">
    <source>
        <dbReference type="SMART" id="SM00387"/>
    </source>
</evidence>
<dbReference type="GO" id="GO:0016020">
    <property type="term" value="C:membrane"/>
    <property type="evidence" value="ECO:0007669"/>
    <property type="project" value="InterPro"/>
</dbReference>
<dbReference type="Pfam" id="PF07730">
    <property type="entry name" value="HisKA_3"/>
    <property type="match status" value="1"/>
</dbReference>
<dbReference type="EMBL" id="SMKI01000188">
    <property type="protein sequence ID" value="TDC73693.1"/>
    <property type="molecule type" value="Genomic_DNA"/>
</dbReference>
<dbReference type="Gene3D" id="3.30.565.10">
    <property type="entry name" value="Histidine kinase-like ATPase, C-terminal domain"/>
    <property type="match status" value="1"/>
</dbReference>
<dbReference type="PANTHER" id="PTHR24421:SF58">
    <property type="entry name" value="SIGNAL TRANSDUCTION HISTIDINE-PROTEIN KINASE_PHOSPHATASE UHPB"/>
    <property type="match status" value="1"/>
</dbReference>
<accession>A0A4R4TFJ3</accession>
<sequence>MTLEWLFGPKTLLLPGGCEDIMKGYISTGILIRPISLVSRGRALCAVTTQPTGESQILSQPEREREPRTVECVVGDGRVNAVEKLGQSAMIDRLYAQYEERLAYDLLERRDLRAEWRRQFGYVFDDCQRSMKLGRVVVNDDKVALASLLGVSTALSGISLEKLTLAWGEMFDVFLSGLTGFGAGRLLPVGRTQLALTAINRSVVERGRISSVWYEKALIKRLEGLRTADRKRAARELHDWFGSNISLALRKLELHDLTTESKEGFSRRHIEDLHSILGNLFEGVRRLSSGLRLQTPVSNIDRELRSYVDAYGLDLTDVTIFVDGDEADVPSHIRGEVFLVLRECMRNIFTHAGAGQALIMLQLSPSRVCAVVQDDGRGFAAQNGAEGSTTGSGLISMKERIRALGGTFNITSMPMNGTRIAFLVPLTDGPHDLA</sequence>
<keyword evidence="1" id="KW-0808">Transferase</keyword>
<keyword evidence="3" id="KW-0902">Two-component regulatory system</keyword>
<keyword evidence="2" id="KW-0418">Kinase</keyword>
<dbReference type="Pfam" id="PF02518">
    <property type="entry name" value="HATPase_c"/>
    <property type="match status" value="1"/>
</dbReference>
<evidence type="ECO:0000313" key="6">
    <source>
        <dbReference type="Proteomes" id="UP000295345"/>
    </source>
</evidence>
<evidence type="ECO:0000256" key="3">
    <source>
        <dbReference type="ARBA" id="ARBA00023012"/>
    </source>
</evidence>
<dbReference type="Proteomes" id="UP000295345">
    <property type="component" value="Unassembled WGS sequence"/>
</dbReference>
<feature type="domain" description="Histidine kinase/HSP90-like ATPase" evidence="4">
    <location>
        <begin position="332"/>
        <end position="428"/>
    </location>
</feature>
<dbReference type="AlphaFoldDB" id="A0A4R4TFJ3"/>
<evidence type="ECO:0000256" key="2">
    <source>
        <dbReference type="ARBA" id="ARBA00022777"/>
    </source>
</evidence>
<dbReference type="GO" id="GO:0046983">
    <property type="term" value="F:protein dimerization activity"/>
    <property type="evidence" value="ECO:0007669"/>
    <property type="project" value="InterPro"/>
</dbReference>
<dbReference type="CDD" id="cd16917">
    <property type="entry name" value="HATPase_UhpB-NarQ-NarX-like"/>
    <property type="match status" value="1"/>
</dbReference>
<dbReference type="InterPro" id="IPR003594">
    <property type="entry name" value="HATPase_dom"/>
</dbReference>
<dbReference type="PANTHER" id="PTHR24421">
    <property type="entry name" value="NITRATE/NITRITE SENSOR PROTEIN NARX-RELATED"/>
    <property type="match status" value="1"/>
</dbReference>
<dbReference type="SUPFAM" id="SSF55874">
    <property type="entry name" value="ATPase domain of HSP90 chaperone/DNA topoisomerase II/histidine kinase"/>
    <property type="match status" value="1"/>
</dbReference>
<dbReference type="InterPro" id="IPR050482">
    <property type="entry name" value="Sensor_HK_TwoCompSys"/>
</dbReference>
<evidence type="ECO:0000313" key="5">
    <source>
        <dbReference type="EMBL" id="TDC73693.1"/>
    </source>
</evidence>
<dbReference type="GO" id="GO:0000155">
    <property type="term" value="F:phosphorelay sensor kinase activity"/>
    <property type="evidence" value="ECO:0007669"/>
    <property type="project" value="InterPro"/>
</dbReference>
<gene>
    <name evidence="5" type="ORF">E1283_18440</name>
</gene>
<proteinExistence type="predicted"/>
<dbReference type="InterPro" id="IPR011712">
    <property type="entry name" value="Sig_transdc_His_kin_sub3_dim/P"/>
</dbReference>